<evidence type="ECO:0000313" key="3">
    <source>
        <dbReference type="EMBL" id="MBB5831345.1"/>
    </source>
</evidence>
<dbReference type="EMBL" id="JACHLZ010000001">
    <property type="protein sequence ID" value="MBB5831345.1"/>
    <property type="molecule type" value="Genomic_DNA"/>
</dbReference>
<reference evidence="3 4" key="1">
    <citation type="submission" date="2020-08" db="EMBL/GenBank/DDBJ databases">
        <title>Sequencing the genomes of 1000 actinobacteria strains.</title>
        <authorList>
            <person name="Klenk H.-P."/>
        </authorList>
    </citation>
    <scope>NUCLEOTIDE SEQUENCE [LARGE SCALE GENOMIC DNA]</scope>
    <source>
        <strain evidence="3 4">DSM 28796</strain>
    </source>
</reference>
<gene>
    <name evidence="3" type="ORF">HNR70_001158</name>
</gene>
<keyword evidence="2" id="KW-0812">Transmembrane</keyword>
<dbReference type="AlphaFoldDB" id="A0A841ADB4"/>
<sequence length="70" mass="8129">MAILVSVIVMIGRMLVRRREERERWEREGRPEPAERTPEQQAQDRKTAITWGCLIVAIPVLLVLAYVATR</sequence>
<organism evidence="3 4">
    <name type="scientific">Brachybacterium aquaticum</name>
    <dbReference type="NCBI Taxonomy" id="1432564"/>
    <lineage>
        <taxon>Bacteria</taxon>
        <taxon>Bacillati</taxon>
        <taxon>Actinomycetota</taxon>
        <taxon>Actinomycetes</taxon>
        <taxon>Micrococcales</taxon>
        <taxon>Dermabacteraceae</taxon>
        <taxon>Brachybacterium</taxon>
    </lineage>
</organism>
<name>A0A841ADB4_9MICO</name>
<feature type="region of interest" description="Disordered" evidence="1">
    <location>
        <begin position="20"/>
        <end position="43"/>
    </location>
</feature>
<keyword evidence="2" id="KW-1133">Transmembrane helix</keyword>
<dbReference type="Proteomes" id="UP000588158">
    <property type="component" value="Unassembled WGS sequence"/>
</dbReference>
<evidence type="ECO:0000256" key="2">
    <source>
        <dbReference type="SAM" id="Phobius"/>
    </source>
</evidence>
<proteinExistence type="predicted"/>
<keyword evidence="4" id="KW-1185">Reference proteome</keyword>
<accession>A0A841ADB4</accession>
<feature type="transmembrane region" description="Helical" evidence="2">
    <location>
        <begin position="48"/>
        <end position="68"/>
    </location>
</feature>
<evidence type="ECO:0000256" key="1">
    <source>
        <dbReference type="SAM" id="MobiDB-lite"/>
    </source>
</evidence>
<keyword evidence="2" id="KW-0472">Membrane</keyword>
<protein>
    <submittedName>
        <fullName evidence="3">Putative integral membrane protein</fullName>
    </submittedName>
</protein>
<evidence type="ECO:0000313" key="4">
    <source>
        <dbReference type="Proteomes" id="UP000588158"/>
    </source>
</evidence>
<comment type="caution">
    <text evidence="3">The sequence shown here is derived from an EMBL/GenBank/DDBJ whole genome shotgun (WGS) entry which is preliminary data.</text>
</comment>
<dbReference type="RefSeq" id="WP_312857577.1">
    <property type="nucleotide sequence ID" value="NZ_JACHLZ010000001.1"/>
</dbReference>